<keyword evidence="5" id="KW-0175">Coiled coil</keyword>
<dbReference type="EMBL" id="UYJE01006066">
    <property type="protein sequence ID" value="VDI42725.1"/>
    <property type="molecule type" value="Genomic_DNA"/>
</dbReference>
<dbReference type="Proteomes" id="UP000596742">
    <property type="component" value="Unassembled WGS sequence"/>
</dbReference>
<gene>
    <name evidence="6" type="ORF">MGAL_10B083244</name>
</gene>
<accession>A0A8B6F0T6</accession>
<reference evidence="6" key="1">
    <citation type="submission" date="2018-11" db="EMBL/GenBank/DDBJ databases">
        <authorList>
            <person name="Alioto T."/>
            <person name="Alioto T."/>
        </authorList>
    </citation>
    <scope>NUCLEOTIDE SEQUENCE</scope>
</reference>
<dbReference type="PANTHER" id="PTHR12483:SF115">
    <property type="entry name" value="COPPER TRANSPORT PROTEIN"/>
    <property type="match status" value="1"/>
</dbReference>
<name>A0A8B6F0T6_MYTGA</name>
<dbReference type="InterPro" id="IPR007274">
    <property type="entry name" value="Cop_transporter"/>
</dbReference>
<keyword evidence="4" id="KW-0186">Copper</keyword>
<evidence type="ECO:0000313" key="6">
    <source>
        <dbReference type="EMBL" id="VDI42725.1"/>
    </source>
</evidence>
<feature type="transmembrane region" description="Helical" evidence="4">
    <location>
        <begin position="27"/>
        <end position="50"/>
    </location>
</feature>
<keyword evidence="1 4" id="KW-0812">Transmembrane</keyword>
<organism evidence="6 7">
    <name type="scientific">Mytilus galloprovincialis</name>
    <name type="common">Mediterranean mussel</name>
    <dbReference type="NCBI Taxonomy" id="29158"/>
    <lineage>
        <taxon>Eukaryota</taxon>
        <taxon>Metazoa</taxon>
        <taxon>Spiralia</taxon>
        <taxon>Lophotrochozoa</taxon>
        <taxon>Mollusca</taxon>
        <taxon>Bivalvia</taxon>
        <taxon>Autobranchia</taxon>
        <taxon>Pteriomorphia</taxon>
        <taxon>Mytilida</taxon>
        <taxon>Mytiloidea</taxon>
        <taxon>Mytilidae</taxon>
        <taxon>Mytilinae</taxon>
        <taxon>Mytilus</taxon>
    </lineage>
</organism>
<proteinExistence type="inferred from homology"/>
<dbReference type="AlphaFoldDB" id="A0A8B6F0T6"/>
<dbReference type="OrthoDB" id="6158546at2759"/>
<evidence type="ECO:0000256" key="3">
    <source>
        <dbReference type="ARBA" id="ARBA00023136"/>
    </source>
</evidence>
<keyword evidence="4" id="KW-0406">Ion transport</keyword>
<evidence type="ECO:0000256" key="2">
    <source>
        <dbReference type="ARBA" id="ARBA00022989"/>
    </source>
</evidence>
<comment type="subcellular location">
    <subcellularLocation>
        <location evidence="4">Membrane</location>
        <topology evidence="4">Multi-pass membrane protein</topology>
    </subcellularLocation>
</comment>
<evidence type="ECO:0000256" key="1">
    <source>
        <dbReference type="ARBA" id="ARBA00022692"/>
    </source>
</evidence>
<protein>
    <recommendedName>
        <fullName evidence="4">Copper transport protein</fullName>
    </recommendedName>
</protein>
<evidence type="ECO:0000313" key="7">
    <source>
        <dbReference type="Proteomes" id="UP000596742"/>
    </source>
</evidence>
<keyword evidence="7" id="KW-1185">Reference proteome</keyword>
<feature type="coiled-coil region" evidence="5">
    <location>
        <begin position="203"/>
        <end position="272"/>
    </location>
</feature>
<dbReference type="GO" id="GO:0016020">
    <property type="term" value="C:membrane"/>
    <property type="evidence" value="ECO:0007669"/>
    <property type="project" value="UniProtKB-SubCell"/>
</dbReference>
<keyword evidence="4" id="KW-0813">Transport</keyword>
<sequence length="305" mass="34791">MLNKLFTLKTDSSFLFADWNLSTLQGLVLALLAATSFAVVFEVLAFYIQLRESLLQQRNGKYAFKSFIGTHCLLSVVRMLKLFVGYLLMMCIMSYNIWMLLSATLGGGIGYLCARPIINTCFFRNRYSYSVTANIRTDLLPIRQKASEDYVPFGLYFNTSDPWSSASTRPNSVYEPEINLLQTSKTKILKEKVKLESVVDLVKEQLKENRKSLRQEIEFAKQENKTLKTKLQKSVSNNKNSQEEVDFLHDENNVLSVIVRDLKDQLADLEETEIRNKTSIGGLAARLYCCDFLVAVSNLKFVICC</sequence>
<evidence type="ECO:0000256" key="5">
    <source>
        <dbReference type="SAM" id="Coils"/>
    </source>
</evidence>
<dbReference type="Pfam" id="PF04145">
    <property type="entry name" value="Ctr"/>
    <property type="match status" value="1"/>
</dbReference>
<keyword evidence="3 4" id="KW-0472">Membrane</keyword>
<comment type="caution">
    <text evidence="6">The sequence shown here is derived from an EMBL/GenBank/DDBJ whole genome shotgun (WGS) entry which is preliminary data.</text>
</comment>
<comment type="similarity">
    <text evidence="4">Belongs to the copper transporter (Ctr) (TC 1.A.56) family. SLC31A subfamily.</text>
</comment>
<evidence type="ECO:0000256" key="4">
    <source>
        <dbReference type="RuleBase" id="RU367022"/>
    </source>
</evidence>
<dbReference type="GO" id="GO:0005375">
    <property type="term" value="F:copper ion transmembrane transporter activity"/>
    <property type="evidence" value="ECO:0007669"/>
    <property type="project" value="UniProtKB-UniRule"/>
</dbReference>
<keyword evidence="2 4" id="KW-1133">Transmembrane helix</keyword>
<keyword evidence="4" id="KW-0187">Copper transport</keyword>
<dbReference type="PANTHER" id="PTHR12483">
    <property type="entry name" value="SOLUTE CARRIER FAMILY 31 COPPER TRANSPORTERS"/>
    <property type="match status" value="1"/>
</dbReference>
<feature type="transmembrane region" description="Helical" evidence="4">
    <location>
        <begin position="86"/>
        <end position="114"/>
    </location>
</feature>